<gene>
    <name evidence="1" type="ORF">CINCED_3A015156</name>
</gene>
<dbReference type="PANTHER" id="PTHR45749:SF23">
    <property type="entry name" value="ZINC FINGER MYM-TYPE PROTEIN 1-LIKE"/>
    <property type="match status" value="1"/>
</dbReference>
<evidence type="ECO:0000313" key="1">
    <source>
        <dbReference type="EMBL" id="VVC26386.1"/>
    </source>
</evidence>
<sequence length="160" mass="18563">MTDGLDDEKNNVSETDPAKWTLNVNTINYLVPNKVSCHLDSIEFKLTGRFLELLVKFDPFLSTYINKYANKDKGNVSYLSNTICYELIFSMNKTILDKIVQEIKIAKYFSIIVGYTSDMSKIDQLTVALRFTMPDGSPIELFWDFYLLLVIKQEKWSVLY</sequence>
<reference evidence="1 2" key="1">
    <citation type="submission" date="2019-08" db="EMBL/GenBank/DDBJ databases">
        <authorList>
            <person name="Alioto T."/>
            <person name="Alioto T."/>
            <person name="Gomez Garrido J."/>
        </authorList>
    </citation>
    <scope>NUCLEOTIDE SEQUENCE [LARGE SCALE GENOMIC DNA]</scope>
</reference>
<dbReference type="EMBL" id="CABPRJ010000031">
    <property type="protein sequence ID" value="VVC26386.1"/>
    <property type="molecule type" value="Genomic_DNA"/>
</dbReference>
<proteinExistence type="predicted"/>
<dbReference type="Proteomes" id="UP000325440">
    <property type="component" value="Unassembled WGS sequence"/>
</dbReference>
<evidence type="ECO:0000313" key="2">
    <source>
        <dbReference type="Proteomes" id="UP000325440"/>
    </source>
</evidence>
<dbReference type="OrthoDB" id="6781995at2759"/>
<name>A0A5E4M2W3_9HEMI</name>
<keyword evidence="2" id="KW-1185">Reference proteome</keyword>
<accession>A0A5E4M2W3</accession>
<dbReference type="PANTHER" id="PTHR45749">
    <property type="match status" value="1"/>
</dbReference>
<dbReference type="AlphaFoldDB" id="A0A5E4M2W3"/>
<protein>
    <submittedName>
        <fullName evidence="1">Uncharacterized protein</fullName>
    </submittedName>
</protein>
<organism evidence="1 2">
    <name type="scientific">Cinara cedri</name>
    <dbReference type="NCBI Taxonomy" id="506608"/>
    <lineage>
        <taxon>Eukaryota</taxon>
        <taxon>Metazoa</taxon>
        <taxon>Ecdysozoa</taxon>
        <taxon>Arthropoda</taxon>
        <taxon>Hexapoda</taxon>
        <taxon>Insecta</taxon>
        <taxon>Pterygota</taxon>
        <taxon>Neoptera</taxon>
        <taxon>Paraneoptera</taxon>
        <taxon>Hemiptera</taxon>
        <taxon>Sternorrhyncha</taxon>
        <taxon>Aphidomorpha</taxon>
        <taxon>Aphidoidea</taxon>
        <taxon>Aphididae</taxon>
        <taxon>Lachninae</taxon>
        <taxon>Cinara</taxon>
    </lineage>
</organism>